<evidence type="ECO:0000313" key="3">
    <source>
        <dbReference type="Proteomes" id="UP000467428"/>
    </source>
</evidence>
<accession>A0A7I7RZD5</accession>
<protein>
    <recommendedName>
        <fullName evidence="4">Cellulose biosynthesis cyclic di-GMP-binding regulatory protein BcsB</fullName>
    </recommendedName>
</protein>
<dbReference type="EMBL" id="AP022593">
    <property type="protein sequence ID" value="BBY49289.1"/>
    <property type="molecule type" value="Genomic_DNA"/>
</dbReference>
<dbReference type="AlphaFoldDB" id="A0A7I7RZD5"/>
<organism evidence="2 3">
    <name type="scientific">Mycolicibacterium arabiense</name>
    <dbReference type="NCBI Taxonomy" id="1286181"/>
    <lineage>
        <taxon>Bacteria</taxon>
        <taxon>Bacillati</taxon>
        <taxon>Actinomycetota</taxon>
        <taxon>Actinomycetes</taxon>
        <taxon>Mycobacteriales</taxon>
        <taxon>Mycobacteriaceae</taxon>
        <taxon>Mycolicibacterium</taxon>
    </lineage>
</organism>
<keyword evidence="3" id="KW-1185">Reference proteome</keyword>
<dbReference type="KEGG" id="marz:MARA_27570"/>
<keyword evidence="1" id="KW-0812">Transmembrane</keyword>
<keyword evidence="1" id="KW-1133">Transmembrane helix</keyword>
<proteinExistence type="predicted"/>
<sequence>MSLEFRPPFRRRKRDNGIGVALAMLLSMLLVTALSGAEAAHADPLNSNLEPGAELSLPWTGLGLPSEITLAGVNTNQDFTVPVPSGFAVTRLRGLIHSPVDFGAGFVEIVDGTGRFLATVDLPAVTPSQAVVPFDVDVSAAAVTDARLALSLTVREPGRPAQERCGLGERVVISDLTAVFAGAEPAPTTIAAFFPSVLQRVVIHAPVDADDAERQAVLTLASAISRMYRAQAVAITVVNQPRGAAPPPAPQLTRAIVVERGDAGLEVVNADRANVFLKVTGRGDQLADQASLVVNELQSLAQVPDARVDKAGSVTASGPQADEMSFADLDLAGETAVLRTGKLTVGVDRAALGARVAGVKVHLLATHTPVSAMDSATLMVSVNGQAVHATPLNDSGRVDATFEVPGEFLRQRVGFEFDLTFSPRQLCSPTIAPMAFQLDPRSTMTVRRDGPPLGGFDAVPSELTPEFLVALDGSNANQLDYATRVVAEIARQSGNDLAPRVVDVKAAADASNGALIVANAATIKQTSMRPPIGGEGSDVQVDLRDELRADINRGLASVQVFADEPRQRTVVLVTTSGAWSLVEPLFSFLDQLPGGWASVDGNVLAAGTDGTVTTLTIQPGDAAQAAAPEGGTDRSVWLAVGAGLLLLAALALGAALLWRRRRTPATDGAVRHETR</sequence>
<evidence type="ECO:0008006" key="4">
    <source>
        <dbReference type="Google" id="ProtNLM"/>
    </source>
</evidence>
<name>A0A7I7RZD5_9MYCO</name>
<gene>
    <name evidence="2" type="ORF">MARA_27570</name>
</gene>
<reference evidence="2 3" key="1">
    <citation type="journal article" date="2019" name="Emerg. Microbes Infect.">
        <title>Comprehensive subspecies identification of 175 nontuberculous mycobacteria species based on 7547 genomic profiles.</title>
        <authorList>
            <person name="Matsumoto Y."/>
            <person name="Kinjo T."/>
            <person name="Motooka D."/>
            <person name="Nabeya D."/>
            <person name="Jung N."/>
            <person name="Uechi K."/>
            <person name="Horii T."/>
            <person name="Iida T."/>
            <person name="Fujita J."/>
            <person name="Nakamura S."/>
        </authorList>
    </citation>
    <scope>NUCLEOTIDE SEQUENCE [LARGE SCALE GENOMIC DNA]</scope>
    <source>
        <strain evidence="2 3">JCM 18538</strain>
    </source>
</reference>
<evidence type="ECO:0000256" key="1">
    <source>
        <dbReference type="SAM" id="Phobius"/>
    </source>
</evidence>
<dbReference type="Gene3D" id="2.60.120.260">
    <property type="entry name" value="Galactose-binding domain-like"/>
    <property type="match status" value="1"/>
</dbReference>
<geneLocation type="plasmid" evidence="3">
    <name>pjcm18538 dna</name>
</geneLocation>
<dbReference type="RefSeq" id="WP_163918952.1">
    <property type="nucleotide sequence ID" value="NZ_AP022593.1"/>
</dbReference>
<evidence type="ECO:0000313" key="2">
    <source>
        <dbReference type="EMBL" id="BBY49289.1"/>
    </source>
</evidence>
<dbReference type="Proteomes" id="UP000467428">
    <property type="component" value="Chromosome"/>
</dbReference>
<feature type="transmembrane region" description="Helical" evidence="1">
    <location>
        <begin position="636"/>
        <end position="658"/>
    </location>
</feature>
<keyword evidence="1" id="KW-0472">Membrane</keyword>